<evidence type="ECO:0000256" key="7">
    <source>
        <dbReference type="PROSITE-ProRule" id="PRU00176"/>
    </source>
</evidence>
<dbReference type="FunFam" id="3.30.70.330:FF:000330">
    <property type="entry name" value="RNA-binding motif protein 26"/>
    <property type="match status" value="1"/>
</dbReference>
<keyword evidence="4 7" id="KW-0694">RNA-binding</keyword>
<evidence type="ECO:0000256" key="8">
    <source>
        <dbReference type="SAM" id="MobiDB-lite"/>
    </source>
</evidence>
<dbReference type="InterPro" id="IPR039511">
    <property type="entry name" value="RBM26-like_RRM2"/>
</dbReference>
<dbReference type="GO" id="GO:0008270">
    <property type="term" value="F:zinc ion binding"/>
    <property type="evidence" value="ECO:0007669"/>
    <property type="project" value="UniProtKB-KW"/>
</dbReference>
<dbReference type="FunFam" id="3.30.70.330:FF:000124">
    <property type="entry name" value="RNA-binding protein 26 isoform X3"/>
    <property type="match status" value="1"/>
</dbReference>
<feature type="region of interest" description="Disordered" evidence="8">
    <location>
        <begin position="656"/>
        <end position="702"/>
    </location>
</feature>
<dbReference type="Gene3D" id="1.20.1390.10">
    <property type="entry name" value="PWI domain"/>
    <property type="match status" value="1"/>
</dbReference>
<dbReference type="GO" id="GO:0005634">
    <property type="term" value="C:nucleus"/>
    <property type="evidence" value="ECO:0007669"/>
    <property type="project" value="TreeGrafter"/>
</dbReference>
<dbReference type="InterPro" id="IPR035979">
    <property type="entry name" value="RBD_domain_sf"/>
</dbReference>
<keyword evidence="11" id="KW-1185">Reference proteome</keyword>
<evidence type="ECO:0000256" key="3">
    <source>
        <dbReference type="ARBA" id="ARBA00022833"/>
    </source>
</evidence>
<comment type="function">
    <text evidence="6">May be involved in the turnover of nuclear polyadenylated (pA+) RNA.</text>
</comment>
<name>A0A672QFQ5_SINGR</name>
<dbReference type="InterPro" id="IPR000504">
    <property type="entry name" value="RRM_dom"/>
</dbReference>
<accession>A0A672QFQ5</accession>
<dbReference type="CDD" id="cd12258">
    <property type="entry name" value="RRM2_RBM26_like"/>
    <property type="match status" value="1"/>
</dbReference>
<feature type="region of interest" description="Disordered" evidence="8">
    <location>
        <begin position="551"/>
        <end position="577"/>
    </location>
</feature>
<evidence type="ECO:0000256" key="5">
    <source>
        <dbReference type="ARBA" id="ARBA00023054"/>
    </source>
</evidence>
<dbReference type="PROSITE" id="PS50102">
    <property type="entry name" value="RRM"/>
    <property type="match status" value="2"/>
</dbReference>
<dbReference type="SMART" id="SM00360">
    <property type="entry name" value="RRM"/>
    <property type="match status" value="2"/>
</dbReference>
<dbReference type="InterPro" id="IPR012677">
    <property type="entry name" value="Nucleotide-bd_a/b_plait_sf"/>
</dbReference>
<dbReference type="PANTHER" id="PTHR14398:SF2">
    <property type="entry name" value="RNA-BINDING PROTEIN 26"/>
    <property type="match status" value="1"/>
</dbReference>
<dbReference type="Proteomes" id="UP000472262">
    <property type="component" value="Unassembled WGS sequence"/>
</dbReference>
<evidence type="ECO:0000256" key="4">
    <source>
        <dbReference type="ARBA" id="ARBA00022884"/>
    </source>
</evidence>
<keyword evidence="2" id="KW-0863">Zinc-finger</keyword>
<proteinExistence type="predicted"/>
<evidence type="ECO:0000256" key="2">
    <source>
        <dbReference type="ARBA" id="ARBA00022771"/>
    </source>
</evidence>
<dbReference type="InterPro" id="IPR002483">
    <property type="entry name" value="PWI_dom"/>
</dbReference>
<evidence type="ECO:0000256" key="1">
    <source>
        <dbReference type="ARBA" id="ARBA00022723"/>
    </source>
</evidence>
<evidence type="ECO:0000313" key="11">
    <source>
        <dbReference type="Proteomes" id="UP000472262"/>
    </source>
</evidence>
<dbReference type="Pfam" id="PF00076">
    <property type="entry name" value="RRM_1"/>
    <property type="match status" value="1"/>
</dbReference>
<dbReference type="Pfam" id="PF01480">
    <property type="entry name" value="PWI"/>
    <property type="match status" value="1"/>
</dbReference>
<dbReference type="PANTHER" id="PTHR14398">
    <property type="entry name" value="RNA RECOGNITION RRM/RNP DOMAIN"/>
    <property type="match status" value="1"/>
</dbReference>
<evidence type="ECO:0000256" key="6">
    <source>
        <dbReference type="ARBA" id="ARBA00043866"/>
    </source>
</evidence>
<feature type="domain" description="RRM" evidence="9">
    <location>
        <begin position="292"/>
        <end position="366"/>
    </location>
</feature>
<keyword evidence="5" id="KW-0175">Coiled coil</keyword>
<evidence type="ECO:0000259" key="9">
    <source>
        <dbReference type="PROSITE" id="PS50102"/>
    </source>
</evidence>
<feature type="region of interest" description="Disordered" evidence="8">
    <location>
        <begin position="251"/>
        <end position="270"/>
    </location>
</feature>
<feature type="compositionally biased region" description="Basic and acidic residues" evidence="8">
    <location>
        <begin position="154"/>
        <end position="170"/>
    </location>
</feature>
<dbReference type="Gene3D" id="3.30.70.330">
    <property type="match status" value="2"/>
</dbReference>
<feature type="compositionally biased region" description="Basic residues" evidence="8">
    <location>
        <begin position="142"/>
        <end position="153"/>
    </location>
</feature>
<dbReference type="InterPro" id="IPR045137">
    <property type="entry name" value="RBM26/27"/>
</dbReference>
<keyword evidence="3" id="KW-0862">Zinc</keyword>
<keyword evidence="1" id="KW-0479">Metal-binding</keyword>
<evidence type="ECO:0000313" key="10">
    <source>
        <dbReference type="Ensembl" id="ENSSGRP00000074739.1"/>
    </source>
</evidence>
<reference evidence="10" key="1">
    <citation type="submission" date="2025-08" db="UniProtKB">
        <authorList>
            <consortium name="Ensembl"/>
        </authorList>
    </citation>
    <scope>IDENTIFICATION</scope>
</reference>
<sequence>MIIENLDALKTWLSKTLEPICDADPSALAKYVVALVKKDKSEKELKALCIDQLDVFLQKETQIFVDKLFEAVNAKSYLPQPEQPTSASRTETHQPTLLTILIFSLLFQLNYRRVDDHKKDDRSRKREYDRNPPRRESYRERYNRRRERSRSRSWSKDRTRDRDRERDRSRSRTRSRSRSRGEASLYFNSFEPEVYNPEAPSMTSRPIYRHRVNAQRPNLIGLTMGEVDLPPREKMLNSNSARIVLESDSRKRGAGMHDGTIPAKKPWFDKPNFNKPNHHSFHRRVPYSSANAKLAIRQIPPELNNISKLNEHFSKFGTIVNLQVAYNNDPEGALIQFASPEEAKRAMQSTEAVLNNRFIRVHWHREDAVEHTHTTPHPSIQTAQEPVVTTPKQSVKDRLGPLPSAHPEPSHDPGGVFSTSTGLTKTVYNPAALKAGQKGALFGSAAVSAEDALKRKREAMRLQHDVRKKKQEILEKHIQTQKVCIKVKKYTTVGKCFYSVKTFIMLQKIYFELLDTELDLYKKMQAGEDTAELKIKYTQLQLEAAKRGLLTPGRGRGAHGRGRGGLRSRGRGRGVPTHAVVDHRPRALEIGGFTEADRVDLLPHFAQYGEIEDCQMEDSSLSAIITYKTRAEAERAAIHGVRLNNQELRLAWHKPTASLNTTDPDEVEPEDEEFPEDSFVDDSLLQDDDEEEDDNESRSWRR</sequence>
<feature type="compositionally biased region" description="Polar residues" evidence="8">
    <location>
        <begin position="375"/>
        <end position="384"/>
    </location>
</feature>
<dbReference type="GO" id="GO:0003723">
    <property type="term" value="F:RNA binding"/>
    <property type="evidence" value="ECO:0007669"/>
    <property type="project" value="UniProtKB-UniRule"/>
</dbReference>
<protein>
    <submittedName>
        <fullName evidence="10">RNA binding motif protein 26</fullName>
    </submittedName>
</protein>
<dbReference type="AlphaFoldDB" id="A0A672QFQ5"/>
<feature type="domain" description="RRM" evidence="9">
    <location>
        <begin position="586"/>
        <end position="655"/>
    </location>
</feature>
<organism evidence="10 11">
    <name type="scientific">Sinocyclocheilus grahami</name>
    <name type="common">Dianchi golden-line fish</name>
    <name type="synonym">Barbus grahami</name>
    <dbReference type="NCBI Taxonomy" id="75366"/>
    <lineage>
        <taxon>Eukaryota</taxon>
        <taxon>Metazoa</taxon>
        <taxon>Chordata</taxon>
        <taxon>Craniata</taxon>
        <taxon>Vertebrata</taxon>
        <taxon>Euteleostomi</taxon>
        <taxon>Actinopterygii</taxon>
        <taxon>Neopterygii</taxon>
        <taxon>Teleostei</taxon>
        <taxon>Ostariophysi</taxon>
        <taxon>Cypriniformes</taxon>
        <taxon>Cyprinidae</taxon>
        <taxon>Cyprininae</taxon>
        <taxon>Sinocyclocheilus</taxon>
    </lineage>
</organism>
<feature type="compositionally biased region" description="Acidic residues" evidence="8">
    <location>
        <begin position="663"/>
        <end position="695"/>
    </location>
</feature>
<feature type="compositionally biased region" description="Basic and acidic residues" evidence="8">
    <location>
        <begin position="116"/>
        <end position="141"/>
    </location>
</feature>
<gene>
    <name evidence="10" type="primary">rbm26</name>
</gene>
<dbReference type="SUPFAM" id="SSF54928">
    <property type="entry name" value="RNA-binding domain, RBD"/>
    <property type="match status" value="2"/>
</dbReference>
<dbReference type="FunFam" id="1.20.1390.10:FF:000001">
    <property type="entry name" value="RNA-binding protein 26 isoform X2"/>
    <property type="match status" value="1"/>
</dbReference>
<feature type="compositionally biased region" description="Basic residues" evidence="8">
    <location>
        <begin position="556"/>
        <end position="572"/>
    </location>
</feature>
<feature type="region of interest" description="Disordered" evidence="8">
    <location>
        <begin position="370"/>
        <end position="418"/>
    </location>
</feature>
<reference evidence="10" key="2">
    <citation type="submission" date="2025-09" db="UniProtKB">
        <authorList>
            <consortium name="Ensembl"/>
        </authorList>
    </citation>
    <scope>IDENTIFICATION</scope>
</reference>
<feature type="region of interest" description="Disordered" evidence="8">
    <location>
        <begin position="116"/>
        <end position="181"/>
    </location>
</feature>
<dbReference type="Ensembl" id="ENSSGRT00000079562.1">
    <property type="protein sequence ID" value="ENSSGRP00000074739.1"/>
    <property type="gene ID" value="ENSSGRG00000037932.1"/>
</dbReference>